<keyword evidence="2" id="KW-1185">Reference proteome</keyword>
<sequence length="192" mass="21617">MKSYIAAPVAIAALLFGVFSQDLRYLRFTTRQYQVEKKRHGVKTTNLTSENCTEPLWSDWFEDLSCNADCGACGTRILRRNCLTQNCQCLGEARREEVCSIKVCSYPKAACCPPYRLVILDGHFVCGPQSQEVASRFLSTLEGTSKSAEVDPIIPSIVVAIEDREESEAHLPRPRDVGVSRIFRQYGKQIYI</sequence>
<dbReference type="InterPro" id="IPR000884">
    <property type="entry name" value="TSP1_rpt"/>
</dbReference>
<dbReference type="AlphaFoldDB" id="A0A8S1GNJ2"/>
<dbReference type="Proteomes" id="UP000835052">
    <property type="component" value="Unassembled WGS sequence"/>
</dbReference>
<dbReference type="PROSITE" id="PS50092">
    <property type="entry name" value="TSP1"/>
    <property type="match status" value="1"/>
</dbReference>
<dbReference type="OrthoDB" id="5876856at2759"/>
<dbReference type="EMBL" id="CAJGYM010000001">
    <property type="protein sequence ID" value="CAD6184544.1"/>
    <property type="molecule type" value="Genomic_DNA"/>
</dbReference>
<accession>A0A8S1GNJ2</accession>
<dbReference type="PANTHER" id="PTHR31507:SF3">
    <property type="entry name" value="TIL DOMAIN-CONTAINING PROTEIN"/>
    <property type="match status" value="1"/>
</dbReference>
<proteinExistence type="predicted"/>
<name>A0A8S1GNJ2_9PELO</name>
<comment type="caution">
    <text evidence="1">The sequence shown here is derived from an EMBL/GenBank/DDBJ whole genome shotgun (WGS) entry which is preliminary data.</text>
</comment>
<protein>
    <submittedName>
        <fullName evidence="1">Uncharacterized protein</fullName>
    </submittedName>
</protein>
<gene>
    <name evidence="1" type="ORF">CAUJ_LOCUS463</name>
</gene>
<organism evidence="1 2">
    <name type="scientific">Caenorhabditis auriculariae</name>
    <dbReference type="NCBI Taxonomy" id="2777116"/>
    <lineage>
        <taxon>Eukaryota</taxon>
        <taxon>Metazoa</taxon>
        <taxon>Ecdysozoa</taxon>
        <taxon>Nematoda</taxon>
        <taxon>Chromadorea</taxon>
        <taxon>Rhabditida</taxon>
        <taxon>Rhabditina</taxon>
        <taxon>Rhabditomorpha</taxon>
        <taxon>Rhabditoidea</taxon>
        <taxon>Rhabditidae</taxon>
        <taxon>Peloderinae</taxon>
        <taxon>Caenorhabditis</taxon>
    </lineage>
</organism>
<dbReference type="PANTHER" id="PTHR31507">
    <property type="entry name" value="PROTEIN CBG15923"/>
    <property type="match status" value="1"/>
</dbReference>
<reference evidence="1" key="1">
    <citation type="submission" date="2020-10" db="EMBL/GenBank/DDBJ databases">
        <authorList>
            <person name="Kikuchi T."/>
        </authorList>
    </citation>
    <scope>NUCLEOTIDE SEQUENCE</scope>
    <source>
        <strain evidence="1">NKZ352</strain>
    </source>
</reference>
<evidence type="ECO:0000313" key="1">
    <source>
        <dbReference type="EMBL" id="CAD6184544.1"/>
    </source>
</evidence>
<evidence type="ECO:0000313" key="2">
    <source>
        <dbReference type="Proteomes" id="UP000835052"/>
    </source>
</evidence>